<reference evidence="3 4" key="1">
    <citation type="submission" date="2020-01" db="EMBL/GenBank/DDBJ databases">
        <title>Bacteria diversity of Porities sp.</title>
        <authorList>
            <person name="Wang G."/>
        </authorList>
    </citation>
    <scope>NUCLEOTIDE SEQUENCE [LARGE SCALE GENOMIC DNA]</scope>
    <source>
        <strain evidence="3 4">R33</strain>
    </source>
</reference>
<feature type="transmembrane region" description="Helical" evidence="2">
    <location>
        <begin position="50"/>
        <end position="69"/>
    </location>
</feature>
<dbReference type="RefSeq" id="WP_161436600.1">
    <property type="nucleotide sequence ID" value="NZ_WXYO01000007.1"/>
</dbReference>
<sequence length="181" mass="21262">MMDEFEKYINENRAEFDQHKADRSKMWAAIESELDASKPKVIPLWRSRKWRIAAAVIAVFGLFAALTLINRPDSFSGEDQIVSKELLEIDMYYQNLVSAQVQLVQNHPQLSVEDKEEFLAFMDELDEEYEILKLEMSKNLDNERVLEAIVSNYKKRIELIENLLRQINESKKSNDEDVYIL</sequence>
<gene>
    <name evidence="3" type="ORF">GTQ38_16265</name>
</gene>
<evidence type="ECO:0000313" key="4">
    <source>
        <dbReference type="Proteomes" id="UP000475249"/>
    </source>
</evidence>
<accession>A0A6L9EGB8</accession>
<evidence type="ECO:0000256" key="2">
    <source>
        <dbReference type="SAM" id="Phobius"/>
    </source>
</evidence>
<keyword evidence="2" id="KW-0812">Transmembrane</keyword>
<keyword evidence="1" id="KW-0175">Coiled coil</keyword>
<dbReference type="AlphaFoldDB" id="A0A6L9EGB8"/>
<evidence type="ECO:0008006" key="5">
    <source>
        <dbReference type="Google" id="ProtNLM"/>
    </source>
</evidence>
<keyword evidence="2" id="KW-1133">Transmembrane helix</keyword>
<name>A0A6L9EGB8_9FLAO</name>
<evidence type="ECO:0000256" key="1">
    <source>
        <dbReference type="SAM" id="Coils"/>
    </source>
</evidence>
<comment type="caution">
    <text evidence="3">The sequence shown here is derived from an EMBL/GenBank/DDBJ whole genome shotgun (WGS) entry which is preliminary data.</text>
</comment>
<evidence type="ECO:0000313" key="3">
    <source>
        <dbReference type="EMBL" id="NAS13568.1"/>
    </source>
</evidence>
<keyword evidence="2" id="KW-0472">Membrane</keyword>
<dbReference type="Proteomes" id="UP000475249">
    <property type="component" value="Unassembled WGS sequence"/>
</dbReference>
<keyword evidence="4" id="KW-1185">Reference proteome</keyword>
<protein>
    <recommendedName>
        <fullName evidence="5">Anti-sigma factor</fullName>
    </recommendedName>
</protein>
<proteinExistence type="predicted"/>
<dbReference type="EMBL" id="WXYO01000007">
    <property type="protein sequence ID" value="NAS13568.1"/>
    <property type="molecule type" value="Genomic_DNA"/>
</dbReference>
<feature type="coiled-coil region" evidence="1">
    <location>
        <begin position="122"/>
        <end position="170"/>
    </location>
</feature>
<organism evidence="3 4">
    <name type="scientific">Poritiphilus flavus</name>
    <dbReference type="NCBI Taxonomy" id="2697053"/>
    <lineage>
        <taxon>Bacteria</taxon>
        <taxon>Pseudomonadati</taxon>
        <taxon>Bacteroidota</taxon>
        <taxon>Flavobacteriia</taxon>
        <taxon>Flavobacteriales</taxon>
        <taxon>Flavobacteriaceae</taxon>
        <taxon>Poritiphilus</taxon>
    </lineage>
</organism>